<dbReference type="Proteomes" id="UP000005239">
    <property type="component" value="Unassembled WGS sequence"/>
</dbReference>
<dbReference type="EnsemblMetazoa" id="PPA31357.1">
    <property type="protein sequence ID" value="PPA31357.1"/>
    <property type="gene ID" value="WBGene00204222"/>
</dbReference>
<dbReference type="InterPro" id="IPR036163">
    <property type="entry name" value="HMA_dom_sf"/>
</dbReference>
<evidence type="ECO:0000313" key="2">
    <source>
        <dbReference type="Proteomes" id="UP000005239"/>
    </source>
</evidence>
<accession>A0A8R1YP31</accession>
<accession>A0A2A6C3N9</accession>
<reference evidence="2" key="1">
    <citation type="journal article" date="2008" name="Nat. Genet.">
        <title>The Pristionchus pacificus genome provides a unique perspective on nematode lifestyle and parasitism.</title>
        <authorList>
            <person name="Dieterich C."/>
            <person name="Clifton S.W."/>
            <person name="Schuster L.N."/>
            <person name="Chinwalla A."/>
            <person name="Delehaunty K."/>
            <person name="Dinkelacker I."/>
            <person name="Fulton L."/>
            <person name="Fulton R."/>
            <person name="Godfrey J."/>
            <person name="Minx P."/>
            <person name="Mitreva M."/>
            <person name="Roeseler W."/>
            <person name="Tian H."/>
            <person name="Witte H."/>
            <person name="Yang S.P."/>
            <person name="Wilson R.K."/>
            <person name="Sommer R.J."/>
        </authorList>
    </citation>
    <scope>NUCLEOTIDE SEQUENCE [LARGE SCALE GENOMIC DNA]</scope>
    <source>
        <strain evidence="2">PS312</strain>
    </source>
</reference>
<sequence length="107" mass="12176">MRRVPDLSYLLPEGRTLVFEMAMICEMCANAVRKNIAELLGESASINSIDIASNRIVIRTRKTAEEIKAHLENIGKQECYRTYCYTKQSSIIRVIDSLQFVGSCLWS</sequence>
<dbReference type="InterPro" id="IPR006121">
    <property type="entry name" value="HMA_dom"/>
</dbReference>
<dbReference type="CDD" id="cd00371">
    <property type="entry name" value="HMA"/>
    <property type="match status" value="1"/>
</dbReference>
<name>A0A2A6C3N9_PRIPA</name>
<protein>
    <submittedName>
        <fullName evidence="1">Uncharacterized protein</fullName>
    </submittedName>
</protein>
<gene>
    <name evidence="1" type="primary">WBGene00204222</name>
</gene>
<dbReference type="Gene3D" id="3.30.70.100">
    <property type="match status" value="1"/>
</dbReference>
<reference evidence="1" key="2">
    <citation type="submission" date="2022-06" db="UniProtKB">
        <authorList>
            <consortium name="EnsemblMetazoa"/>
        </authorList>
    </citation>
    <scope>IDENTIFICATION</scope>
    <source>
        <strain evidence="1">PS312</strain>
    </source>
</reference>
<keyword evidence="2" id="KW-1185">Reference proteome</keyword>
<organism evidence="1 2">
    <name type="scientific">Pristionchus pacificus</name>
    <name type="common">Parasitic nematode worm</name>
    <dbReference type="NCBI Taxonomy" id="54126"/>
    <lineage>
        <taxon>Eukaryota</taxon>
        <taxon>Metazoa</taxon>
        <taxon>Ecdysozoa</taxon>
        <taxon>Nematoda</taxon>
        <taxon>Chromadorea</taxon>
        <taxon>Rhabditida</taxon>
        <taxon>Rhabditina</taxon>
        <taxon>Diplogasteromorpha</taxon>
        <taxon>Diplogasteroidea</taxon>
        <taxon>Neodiplogasteridae</taxon>
        <taxon>Pristionchus</taxon>
    </lineage>
</organism>
<evidence type="ECO:0000313" key="1">
    <source>
        <dbReference type="EnsemblMetazoa" id="PPA31357.1"/>
    </source>
</evidence>
<dbReference type="GO" id="GO:0046872">
    <property type="term" value="F:metal ion binding"/>
    <property type="evidence" value="ECO:0007669"/>
    <property type="project" value="InterPro"/>
</dbReference>
<dbReference type="SUPFAM" id="SSF55008">
    <property type="entry name" value="HMA, heavy metal-associated domain"/>
    <property type="match status" value="1"/>
</dbReference>
<dbReference type="AlphaFoldDB" id="A0A2A6C3N9"/>
<proteinExistence type="predicted"/>